<sequence>MGAILSSRKTKNEYKHTPDAEIDNVDTYGKTYLKYIMNYDSIPYFIPQIKYAKVTDIRQNYTIVVAARFPNLNKDSPIYRFPIRLKHVCNEHSFHHVHPGFESNLHNKAMDALFPLICSTIVELRDVENCGGMLYADVYFNKGDQLVSTSVSKWLVDNKLAFTPSDI</sequence>
<accession>A0A6C0HHQ9</accession>
<evidence type="ECO:0000313" key="1">
    <source>
        <dbReference type="EMBL" id="QHT79646.1"/>
    </source>
</evidence>
<proteinExistence type="predicted"/>
<dbReference type="AlphaFoldDB" id="A0A6C0HHQ9"/>
<protein>
    <submittedName>
        <fullName evidence="1">Uncharacterized protein</fullName>
    </submittedName>
</protein>
<name>A0A6C0HHQ9_9ZZZZ</name>
<organism evidence="1">
    <name type="scientific">viral metagenome</name>
    <dbReference type="NCBI Taxonomy" id="1070528"/>
    <lineage>
        <taxon>unclassified sequences</taxon>
        <taxon>metagenomes</taxon>
        <taxon>organismal metagenomes</taxon>
    </lineage>
</organism>
<dbReference type="EMBL" id="MN739951">
    <property type="protein sequence ID" value="QHT79646.1"/>
    <property type="molecule type" value="Genomic_DNA"/>
</dbReference>
<reference evidence="1" key="1">
    <citation type="journal article" date="2020" name="Nature">
        <title>Giant virus diversity and host interactions through global metagenomics.</title>
        <authorList>
            <person name="Schulz F."/>
            <person name="Roux S."/>
            <person name="Paez-Espino D."/>
            <person name="Jungbluth S."/>
            <person name="Walsh D.A."/>
            <person name="Denef V.J."/>
            <person name="McMahon K.D."/>
            <person name="Konstantinidis K.T."/>
            <person name="Eloe-Fadrosh E.A."/>
            <person name="Kyrpides N.C."/>
            <person name="Woyke T."/>
        </authorList>
    </citation>
    <scope>NUCLEOTIDE SEQUENCE</scope>
    <source>
        <strain evidence="1">GVMAG-M-3300023184-101</strain>
    </source>
</reference>